<dbReference type="Proteomes" id="UP000634134">
    <property type="component" value="Unassembled WGS sequence"/>
</dbReference>
<dbReference type="PANTHER" id="PTHR10587:SF133">
    <property type="entry name" value="CHITIN DEACETYLASE 1-RELATED"/>
    <property type="match status" value="1"/>
</dbReference>
<accession>A0ABR9W677</accession>
<dbReference type="EMBL" id="JACYGY010000001">
    <property type="protein sequence ID" value="MBE9460674.1"/>
    <property type="molecule type" value="Genomic_DNA"/>
</dbReference>
<dbReference type="PANTHER" id="PTHR10587">
    <property type="entry name" value="GLYCOSYL TRANSFERASE-RELATED"/>
    <property type="match status" value="1"/>
</dbReference>
<dbReference type="SUPFAM" id="SSF88713">
    <property type="entry name" value="Glycoside hydrolase/deacetylase"/>
    <property type="match status" value="1"/>
</dbReference>
<name>A0ABR9W677_9BACT</name>
<feature type="domain" description="NodB homology" evidence="3">
    <location>
        <begin position="21"/>
        <end position="249"/>
    </location>
</feature>
<organism evidence="4 5">
    <name type="scientific">Dyadobacter subterraneus</name>
    <dbReference type="NCBI Taxonomy" id="2773304"/>
    <lineage>
        <taxon>Bacteria</taxon>
        <taxon>Pseudomonadati</taxon>
        <taxon>Bacteroidota</taxon>
        <taxon>Cytophagia</taxon>
        <taxon>Cytophagales</taxon>
        <taxon>Spirosomataceae</taxon>
        <taxon>Dyadobacter</taxon>
    </lineage>
</organism>
<keyword evidence="5" id="KW-1185">Reference proteome</keyword>
<evidence type="ECO:0000313" key="5">
    <source>
        <dbReference type="Proteomes" id="UP000634134"/>
    </source>
</evidence>
<dbReference type="RefSeq" id="WP_194118987.1">
    <property type="nucleotide sequence ID" value="NZ_JACYGY010000001.1"/>
</dbReference>
<reference evidence="5" key="1">
    <citation type="submission" date="2023-07" db="EMBL/GenBank/DDBJ databases">
        <title>Dyadobacter sp. nov 'subterranea' isolated from contaminted grondwater.</title>
        <authorList>
            <person name="Szabo I."/>
            <person name="Al-Omari J."/>
            <person name="Szerdahelyi S.G."/>
            <person name="Rado J."/>
        </authorList>
    </citation>
    <scope>NUCLEOTIDE SEQUENCE [LARGE SCALE GENOMIC DNA]</scope>
    <source>
        <strain evidence="5">UP-52</strain>
    </source>
</reference>
<gene>
    <name evidence="4" type="ORF">IEE83_02160</name>
</gene>
<dbReference type="InterPro" id="IPR002509">
    <property type="entry name" value="NODB_dom"/>
</dbReference>
<evidence type="ECO:0000313" key="4">
    <source>
        <dbReference type="EMBL" id="MBE9460674.1"/>
    </source>
</evidence>
<keyword evidence="2" id="KW-0378">Hydrolase</keyword>
<evidence type="ECO:0000259" key="3">
    <source>
        <dbReference type="PROSITE" id="PS51677"/>
    </source>
</evidence>
<evidence type="ECO:0000256" key="1">
    <source>
        <dbReference type="ARBA" id="ARBA00022723"/>
    </source>
</evidence>
<keyword evidence="1" id="KW-0479">Metal-binding</keyword>
<proteinExistence type="predicted"/>
<dbReference type="InterPro" id="IPR050248">
    <property type="entry name" value="Polysacc_deacetylase_ArnD"/>
</dbReference>
<protein>
    <submittedName>
        <fullName evidence="4">Polysaccharide deacetylase family protein</fullName>
    </submittedName>
</protein>
<comment type="caution">
    <text evidence="4">The sequence shown here is derived from an EMBL/GenBank/DDBJ whole genome shotgun (WGS) entry which is preliminary data.</text>
</comment>
<dbReference type="Gene3D" id="3.20.20.370">
    <property type="entry name" value="Glycoside hydrolase/deacetylase"/>
    <property type="match status" value="1"/>
</dbReference>
<sequence>MKRKLLIFIFCIATDVSMAQRSVAITIDDVPNTALFEADHFSSLLQKKLDSLHIPIAIFINEVNLGQPEVLERNKNLLKSWLVKDYITAGNHGFAHKNYVDTGFEAFKDDVLKGEVVTKELLKQQHKELRYFRFPFNGAGNDSLEQTKALEFLKEKKYISTPYTVESEDWLHAILYDKALAEGNKKKASWVGAQYVDFTLRLFSYFDSLSIKTYDRPIAQIYLCHDNKLNADYLPVIVNELKKRRYKFVSLDEAMNDPVYKSPLYYYGKNGFSWIYRWIPDGEIRKKLMRGEPSNPEIQKAFEEIDKKR</sequence>
<dbReference type="Pfam" id="PF01522">
    <property type="entry name" value="Polysacc_deac_1"/>
    <property type="match status" value="1"/>
</dbReference>
<evidence type="ECO:0000256" key="2">
    <source>
        <dbReference type="ARBA" id="ARBA00022801"/>
    </source>
</evidence>
<dbReference type="InterPro" id="IPR011330">
    <property type="entry name" value="Glyco_hydro/deAcase_b/a-brl"/>
</dbReference>
<dbReference type="PROSITE" id="PS51677">
    <property type="entry name" value="NODB"/>
    <property type="match status" value="1"/>
</dbReference>